<feature type="region of interest" description="Disordered" evidence="1">
    <location>
        <begin position="1"/>
        <end position="103"/>
    </location>
</feature>
<proteinExistence type="predicted"/>
<feature type="compositionally biased region" description="Low complexity" evidence="1">
    <location>
        <begin position="175"/>
        <end position="191"/>
    </location>
</feature>
<name>A0A0K2U1A4_LEPSM</name>
<evidence type="ECO:0000313" key="2">
    <source>
        <dbReference type="EMBL" id="CDW31426.1"/>
    </source>
</evidence>
<feature type="compositionally biased region" description="Polar residues" evidence="1">
    <location>
        <begin position="43"/>
        <end position="59"/>
    </location>
</feature>
<protein>
    <submittedName>
        <fullName evidence="2">Uncharacterized protein</fullName>
    </submittedName>
</protein>
<dbReference type="EMBL" id="HACA01014065">
    <property type="protein sequence ID" value="CDW31426.1"/>
    <property type="molecule type" value="Transcribed_RNA"/>
</dbReference>
<organism evidence="2">
    <name type="scientific">Lepeophtheirus salmonis</name>
    <name type="common">Salmon louse</name>
    <name type="synonym">Caligus salmonis</name>
    <dbReference type="NCBI Taxonomy" id="72036"/>
    <lineage>
        <taxon>Eukaryota</taxon>
        <taxon>Metazoa</taxon>
        <taxon>Ecdysozoa</taxon>
        <taxon>Arthropoda</taxon>
        <taxon>Crustacea</taxon>
        <taxon>Multicrustacea</taxon>
        <taxon>Hexanauplia</taxon>
        <taxon>Copepoda</taxon>
        <taxon>Siphonostomatoida</taxon>
        <taxon>Caligidae</taxon>
        <taxon>Lepeophtheirus</taxon>
    </lineage>
</organism>
<accession>A0A0K2U1A4</accession>
<reference evidence="2" key="1">
    <citation type="submission" date="2014-05" db="EMBL/GenBank/DDBJ databases">
        <authorList>
            <person name="Chronopoulou M."/>
        </authorList>
    </citation>
    <scope>NUCLEOTIDE SEQUENCE</scope>
    <source>
        <tissue evidence="2">Whole organism</tissue>
    </source>
</reference>
<dbReference type="AlphaFoldDB" id="A0A0K2U1A4"/>
<feature type="compositionally biased region" description="Low complexity" evidence="1">
    <location>
        <begin position="123"/>
        <end position="134"/>
    </location>
</feature>
<feature type="region of interest" description="Disordered" evidence="1">
    <location>
        <begin position="118"/>
        <end position="226"/>
    </location>
</feature>
<feature type="compositionally biased region" description="Basic and acidic residues" evidence="1">
    <location>
        <begin position="202"/>
        <end position="219"/>
    </location>
</feature>
<dbReference type="OrthoDB" id="10664643at2759"/>
<sequence length="277" mass="30936">MPEVYQKARRAHSLPSPRYMIPSAEMGEYENPDGRRRSAPAGPTQTPHVPNGLTRQQSHLYPLDEEGTYGRLPRGSTTSLHGGRASSASRRERKPKVYSSYSVDSNCSLHTARKCSIPKKKTSTCSVGSRSSSTPGKGKKRGDSLSPDRGFGSGSSNTTGSRSSMSPEPNRRRPSSTMSGYSTSTSNTNGTQRHHYSSYSRTTRDEKSFEEKEEYEFSGREGGLSLNKMRMPTFDTWDSMGILGLTSKMWHDTKKRQDSFMESTGHFLREERDSYIM</sequence>
<feature type="compositionally biased region" description="Low complexity" evidence="1">
    <location>
        <begin position="154"/>
        <end position="166"/>
    </location>
</feature>
<evidence type="ECO:0000256" key="1">
    <source>
        <dbReference type="SAM" id="MobiDB-lite"/>
    </source>
</evidence>